<dbReference type="PANTHER" id="PTHR48012:SF18">
    <property type="entry name" value="HAPPYHOUR, ISOFORM A"/>
    <property type="match status" value="1"/>
</dbReference>
<dbReference type="Gene3D" id="1.10.510.10">
    <property type="entry name" value="Transferase(Phosphotransferase) domain 1"/>
    <property type="match status" value="1"/>
</dbReference>
<dbReference type="Pfam" id="PF00069">
    <property type="entry name" value="Pkinase"/>
    <property type="match status" value="1"/>
</dbReference>
<dbReference type="Pfam" id="PF00780">
    <property type="entry name" value="CNH"/>
    <property type="match status" value="1"/>
</dbReference>
<keyword evidence="6 9" id="KW-0547">Nucleotide-binding</keyword>
<comment type="similarity">
    <text evidence="2 9">Belongs to the protein kinase superfamily. STE Ser/Thr protein kinase family. STE20 subfamily.</text>
</comment>
<dbReference type="AlphaFoldDB" id="E4XE40"/>
<dbReference type="EMBL" id="FN653040">
    <property type="protein sequence ID" value="CBY19430.1"/>
    <property type="molecule type" value="Genomic_DNA"/>
</dbReference>
<dbReference type="FunCoup" id="E4XE40">
    <property type="interactions" value="151"/>
</dbReference>
<dbReference type="InterPro" id="IPR011009">
    <property type="entry name" value="Kinase-like_dom_sf"/>
</dbReference>
<evidence type="ECO:0000256" key="5">
    <source>
        <dbReference type="ARBA" id="ARBA00022679"/>
    </source>
</evidence>
<dbReference type="GO" id="GO:0005737">
    <property type="term" value="C:cytoplasm"/>
    <property type="evidence" value="ECO:0007669"/>
    <property type="project" value="TreeGrafter"/>
</dbReference>
<evidence type="ECO:0000256" key="10">
    <source>
        <dbReference type="PIRSR" id="PIRSR038172-1"/>
    </source>
</evidence>
<evidence type="ECO:0000256" key="4">
    <source>
        <dbReference type="ARBA" id="ARBA00022553"/>
    </source>
</evidence>
<feature type="binding site" evidence="11 12">
    <location>
        <position position="65"/>
    </location>
    <ligand>
        <name>ATP</name>
        <dbReference type="ChEBI" id="CHEBI:30616"/>
    </ligand>
</feature>
<gene>
    <name evidence="16" type="ORF">GSOID_T00008442001</name>
</gene>
<evidence type="ECO:0000259" key="15">
    <source>
        <dbReference type="PROSITE" id="PS50219"/>
    </source>
</evidence>
<evidence type="ECO:0000256" key="12">
    <source>
        <dbReference type="PROSITE-ProRule" id="PRU10141"/>
    </source>
</evidence>
<dbReference type="InterPro" id="IPR017441">
    <property type="entry name" value="Protein_kinase_ATP_BS"/>
</dbReference>
<dbReference type="InterPro" id="IPR008271">
    <property type="entry name" value="Ser/Thr_kinase_AS"/>
</dbReference>
<dbReference type="PROSITE" id="PS00107">
    <property type="entry name" value="PROTEIN_KINASE_ATP"/>
    <property type="match status" value="1"/>
</dbReference>
<feature type="compositionally biased region" description="Low complexity" evidence="13">
    <location>
        <begin position="403"/>
        <end position="412"/>
    </location>
</feature>
<feature type="compositionally biased region" description="Pro residues" evidence="13">
    <location>
        <begin position="413"/>
        <end position="431"/>
    </location>
</feature>
<comment type="catalytic activity">
    <reaction evidence="9">
        <text>L-seryl-[protein] + ATP = O-phospho-L-seryl-[protein] + ADP + H(+)</text>
        <dbReference type="Rhea" id="RHEA:17989"/>
        <dbReference type="Rhea" id="RHEA-COMP:9863"/>
        <dbReference type="Rhea" id="RHEA-COMP:11604"/>
        <dbReference type="ChEBI" id="CHEBI:15378"/>
        <dbReference type="ChEBI" id="CHEBI:29999"/>
        <dbReference type="ChEBI" id="CHEBI:30616"/>
        <dbReference type="ChEBI" id="CHEBI:83421"/>
        <dbReference type="ChEBI" id="CHEBI:456216"/>
        <dbReference type="EC" id="2.7.11.1"/>
    </reaction>
</comment>
<dbReference type="Proteomes" id="UP000001307">
    <property type="component" value="Unassembled WGS sequence"/>
</dbReference>
<proteinExistence type="inferred from homology"/>
<sequence length="863" mass="95690">MRSAFQTGFCDLDRSRTMSTGASLGDISRRNPQEDFELLARIGSGTYGDVYKAKHTTTGELSAVKIIKIEPGDEFNLIKQEIDMLKDNEHKNIVKYFGSYLRMQKLWIAMEYCGGGSIQDIYHITGPLAEKQIAYVCRETLRGLGYLHRKSIMHRDIKGANILLTNTGDIKLADFGVSAQITQTIGKRKSFIGTPYWMAPEVAAVERKGGYDVKCDVWAVGITGIEMAELQPPNFDLHPMRALFLMSQRSFKSPKLKDQSRNKWSKEFHDFIKVSLTKSSRSRPTAEQLLRHSFVIQAGLSSNLCAELIEKSRNPSRPQRADELDEEDHDIVGPISVKGSGGKDLESQEAPPPTKEEINELGDRLSNSVSVSSTNDAQATLVRPISREVKDYENTLIRPVSRAAGASASAAPPARPSKLPAPPVPAGPSVPPRQHHKPSQQAPVMIPASKTNSNEAPVRPQHRKRTNSASTDSGNGVTPTNSAPQVPARARPPKPPPPNTTSSKNSSNGMLLQPKVHMGAGLSKIFNGCPLEINCATSWTHPETEEQYILFGCNEGLYYLNLGLLHEEEMVRLLQRKISWMIIWDNILITLTGKKNPQLYSHDLATLIDKTAKATIARIPSVISRRFSVTRSIPDTKGCIKCDHVRNAGDIYLVAATHHSIILLQWHDMLRRFVIFKQVDMAVPEHSPFRLVISSPDNSSGSLPSVLVGVSAPTTRDTNFHVHLVDLNLANPEIVIDEDHLLPVSIAKQLEYDTLVIGFDRFIKIVSKRGVLKPTRKLRSEITFDFELQDAVCLPDSVLGFHSHGLQGRSYRDESITQELNDPNKNFKLLCGQGVIVLETKTAVTQTSDIWLVTGCNLYGFQS</sequence>
<feature type="binding site" evidence="11">
    <location>
        <begin position="42"/>
        <end position="50"/>
    </location>
    <ligand>
        <name>ATP</name>
        <dbReference type="ChEBI" id="CHEBI:30616"/>
    </ligand>
</feature>
<comment type="cofactor">
    <cofactor evidence="1 9">
        <name>Mg(2+)</name>
        <dbReference type="ChEBI" id="CHEBI:18420"/>
    </cofactor>
</comment>
<protein>
    <recommendedName>
        <fullName evidence="9">Mitogen-activated protein kinase kinase kinase kinase</fullName>
        <ecNumber evidence="9">2.7.11.1</ecNumber>
    </recommendedName>
</protein>
<name>E4XE40_OIKDI</name>
<dbReference type="PROSITE" id="PS50219">
    <property type="entry name" value="CNH"/>
    <property type="match status" value="1"/>
</dbReference>
<evidence type="ECO:0000256" key="8">
    <source>
        <dbReference type="ARBA" id="ARBA00022840"/>
    </source>
</evidence>
<dbReference type="InterPro" id="IPR000719">
    <property type="entry name" value="Prot_kinase_dom"/>
</dbReference>
<evidence type="ECO:0000256" key="6">
    <source>
        <dbReference type="ARBA" id="ARBA00022741"/>
    </source>
</evidence>
<keyword evidence="8 9" id="KW-0067">ATP-binding</keyword>
<keyword evidence="7 9" id="KW-0418">Kinase</keyword>
<feature type="active site" description="Proton acceptor" evidence="10">
    <location>
        <position position="156"/>
    </location>
</feature>
<keyword evidence="3 9" id="KW-0723">Serine/threonine-protein kinase</keyword>
<dbReference type="SMART" id="SM00036">
    <property type="entry name" value="CNH"/>
    <property type="match status" value="1"/>
</dbReference>
<dbReference type="SMART" id="SM00220">
    <property type="entry name" value="S_TKc"/>
    <property type="match status" value="1"/>
</dbReference>
<keyword evidence="4" id="KW-0597">Phosphoprotein</keyword>
<evidence type="ECO:0000256" key="9">
    <source>
        <dbReference type="PIRNR" id="PIRNR038172"/>
    </source>
</evidence>
<feature type="compositionally biased region" description="Polar residues" evidence="13">
    <location>
        <begin position="467"/>
        <end position="484"/>
    </location>
</feature>
<dbReference type="PROSITE" id="PS50011">
    <property type="entry name" value="PROTEIN_KINASE_DOM"/>
    <property type="match status" value="1"/>
</dbReference>
<keyword evidence="17" id="KW-1185">Reference proteome</keyword>
<dbReference type="PROSITE" id="PS00108">
    <property type="entry name" value="PROTEIN_KINASE_ST"/>
    <property type="match status" value="1"/>
</dbReference>
<evidence type="ECO:0000256" key="7">
    <source>
        <dbReference type="ARBA" id="ARBA00022777"/>
    </source>
</evidence>
<dbReference type="OrthoDB" id="8693905at2759"/>
<evidence type="ECO:0000313" key="17">
    <source>
        <dbReference type="Proteomes" id="UP000001307"/>
    </source>
</evidence>
<reference evidence="16" key="1">
    <citation type="journal article" date="2010" name="Science">
        <title>Plasticity of animal genome architecture unmasked by rapid evolution of a pelagic tunicate.</title>
        <authorList>
            <person name="Denoeud F."/>
            <person name="Henriet S."/>
            <person name="Mungpakdee S."/>
            <person name="Aury J.M."/>
            <person name="Da Silva C."/>
            <person name="Brinkmann H."/>
            <person name="Mikhaleva J."/>
            <person name="Olsen L.C."/>
            <person name="Jubin C."/>
            <person name="Canestro C."/>
            <person name="Bouquet J.M."/>
            <person name="Danks G."/>
            <person name="Poulain J."/>
            <person name="Campsteijn C."/>
            <person name="Adamski M."/>
            <person name="Cross I."/>
            <person name="Yadetie F."/>
            <person name="Muffato M."/>
            <person name="Louis A."/>
            <person name="Butcher S."/>
            <person name="Tsagkogeorga G."/>
            <person name="Konrad A."/>
            <person name="Singh S."/>
            <person name="Jensen M.F."/>
            <person name="Cong E.H."/>
            <person name="Eikeseth-Otteraa H."/>
            <person name="Noel B."/>
            <person name="Anthouard V."/>
            <person name="Porcel B.M."/>
            <person name="Kachouri-Lafond R."/>
            <person name="Nishino A."/>
            <person name="Ugolini M."/>
            <person name="Chourrout P."/>
            <person name="Nishida H."/>
            <person name="Aasland R."/>
            <person name="Huzurbazar S."/>
            <person name="Westhof E."/>
            <person name="Delsuc F."/>
            <person name="Lehrach H."/>
            <person name="Reinhardt R."/>
            <person name="Weissenbach J."/>
            <person name="Roy S.W."/>
            <person name="Artiguenave F."/>
            <person name="Postlethwait J.H."/>
            <person name="Manak J.R."/>
            <person name="Thompson E.M."/>
            <person name="Jaillon O."/>
            <person name="Du Pasquier L."/>
            <person name="Boudinot P."/>
            <person name="Liberles D.A."/>
            <person name="Volff J.N."/>
            <person name="Philippe H."/>
            <person name="Lenhard B."/>
            <person name="Roest Crollius H."/>
            <person name="Wincker P."/>
            <person name="Chourrout D."/>
        </authorList>
    </citation>
    <scope>NUCLEOTIDE SEQUENCE [LARGE SCALE GENOMIC DNA]</scope>
</reference>
<dbReference type="InterPro" id="IPR021160">
    <property type="entry name" value="MAPKKKK"/>
</dbReference>
<feature type="region of interest" description="Disordered" evidence="13">
    <location>
        <begin position="403"/>
        <end position="511"/>
    </location>
</feature>
<dbReference type="CDD" id="cd06613">
    <property type="entry name" value="STKc_MAP4K3_like"/>
    <property type="match status" value="1"/>
</dbReference>
<dbReference type="FunFam" id="1.10.510.10:FF:000031">
    <property type="entry name" value="Mitogen-activated protein kinase kinase kinase kinase"/>
    <property type="match status" value="1"/>
</dbReference>
<dbReference type="PANTHER" id="PTHR48012">
    <property type="entry name" value="STERILE20-LIKE KINASE, ISOFORM B-RELATED"/>
    <property type="match status" value="1"/>
</dbReference>
<dbReference type="InterPro" id="IPR001180">
    <property type="entry name" value="CNH_dom"/>
</dbReference>
<dbReference type="InParanoid" id="E4XE40"/>
<dbReference type="GO" id="GO:0106310">
    <property type="term" value="F:protein serine kinase activity"/>
    <property type="evidence" value="ECO:0007669"/>
    <property type="project" value="RHEA"/>
</dbReference>
<dbReference type="EC" id="2.7.11.1" evidence="9"/>
<feature type="domain" description="Protein kinase" evidence="14">
    <location>
        <begin position="36"/>
        <end position="295"/>
    </location>
</feature>
<evidence type="ECO:0000259" key="14">
    <source>
        <dbReference type="PROSITE" id="PS50011"/>
    </source>
</evidence>
<evidence type="ECO:0000256" key="11">
    <source>
        <dbReference type="PIRSR" id="PIRSR038172-2"/>
    </source>
</evidence>
<keyword evidence="5 9" id="KW-0808">Transferase</keyword>
<evidence type="ECO:0000256" key="13">
    <source>
        <dbReference type="SAM" id="MobiDB-lite"/>
    </source>
</evidence>
<comment type="function">
    <text evidence="9">Serine/threonine kinase that plays a role in the response to environmental stress. Appears to act upstream of the JUN N-terminal pathway.</text>
</comment>
<dbReference type="SUPFAM" id="SSF56112">
    <property type="entry name" value="Protein kinase-like (PK-like)"/>
    <property type="match status" value="1"/>
</dbReference>
<organism evidence="16">
    <name type="scientific">Oikopleura dioica</name>
    <name type="common">Tunicate</name>
    <dbReference type="NCBI Taxonomy" id="34765"/>
    <lineage>
        <taxon>Eukaryota</taxon>
        <taxon>Metazoa</taxon>
        <taxon>Chordata</taxon>
        <taxon>Tunicata</taxon>
        <taxon>Appendicularia</taxon>
        <taxon>Copelata</taxon>
        <taxon>Oikopleuridae</taxon>
        <taxon>Oikopleura</taxon>
    </lineage>
</organism>
<accession>E4XE40</accession>
<dbReference type="GO" id="GO:0005524">
    <property type="term" value="F:ATP binding"/>
    <property type="evidence" value="ECO:0007669"/>
    <property type="project" value="UniProtKB-UniRule"/>
</dbReference>
<comment type="catalytic activity">
    <reaction evidence="9">
        <text>L-threonyl-[protein] + ATP = O-phospho-L-threonyl-[protein] + ADP + H(+)</text>
        <dbReference type="Rhea" id="RHEA:46608"/>
        <dbReference type="Rhea" id="RHEA-COMP:11060"/>
        <dbReference type="Rhea" id="RHEA-COMP:11605"/>
        <dbReference type="ChEBI" id="CHEBI:15378"/>
        <dbReference type="ChEBI" id="CHEBI:30013"/>
        <dbReference type="ChEBI" id="CHEBI:30616"/>
        <dbReference type="ChEBI" id="CHEBI:61977"/>
        <dbReference type="ChEBI" id="CHEBI:456216"/>
        <dbReference type="EC" id="2.7.11.1"/>
    </reaction>
</comment>
<feature type="domain" description="CNH" evidence="15">
    <location>
        <begin position="530"/>
        <end position="835"/>
    </location>
</feature>
<dbReference type="PIRSF" id="PIRSF038172">
    <property type="entry name" value="MAPKKKK"/>
    <property type="match status" value="1"/>
</dbReference>
<evidence type="ECO:0000313" key="16">
    <source>
        <dbReference type="EMBL" id="CBY19430.1"/>
    </source>
</evidence>
<feature type="region of interest" description="Disordered" evidence="13">
    <location>
        <begin position="311"/>
        <end position="358"/>
    </location>
</feature>
<dbReference type="InterPro" id="IPR050629">
    <property type="entry name" value="STE20/SPS1-PAK"/>
</dbReference>
<evidence type="ECO:0000256" key="2">
    <source>
        <dbReference type="ARBA" id="ARBA00008874"/>
    </source>
</evidence>
<evidence type="ECO:0000256" key="1">
    <source>
        <dbReference type="ARBA" id="ARBA00001946"/>
    </source>
</evidence>
<dbReference type="GO" id="GO:0008349">
    <property type="term" value="F:MAP kinase kinase kinase kinase activity"/>
    <property type="evidence" value="ECO:0007669"/>
    <property type="project" value="InterPro"/>
</dbReference>
<evidence type="ECO:0000256" key="3">
    <source>
        <dbReference type="ARBA" id="ARBA00022527"/>
    </source>
</evidence>